<proteinExistence type="predicted"/>
<dbReference type="AlphaFoldDB" id="A0A067QNR4"/>
<evidence type="ECO:0000313" key="2">
    <source>
        <dbReference type="Proteomes" id="UP000027135"/>
    </source>
</evidence>
<name>A0A067QNR4_ZOONE</name>
<accession>A0A067QNR4</accession>
<dbReference type="Proteomes" id="UP000027135">
    <property type="component" value="Unassembled WGS sequence"/>
</dbReference>
<dbReference type="EMBL" id="KK853190">
    <property type="protein sequence ID" value="KDR10045.1"/>
    <property type="molecule type" value="Genomic_DNA"/>
</dbReference>
<keyword evidence="2" id="KW-1185">Reference proteome</keyword>
<protein>
    <submittedName>
        <fullName evidence="1">Uncharacterized protein</fullName>
    </submittedName>
</protein>
<organism evidence="1 2">
    <name type="scientific">Zootermopsis nevadensis</name>
    <name type="common">Dampwood termite</name>
    <dbReference type="NCBI Taxonomy" id="136037"/>
    <lineage>
        <taxon>Eukaryota</taxon>
        <taxon>Metazoa</taxon>
        <taxon>Ecdysozoa</taxon>
        <taxon>Arthropoda</taxon>
        <taxon>Hexapoda</taxon>
        <taxon>Insecta</taxon>
        <taxon>Pterygota</taxon>
        <taxon>Neoptera</taxon>
        <taxon>Polyneoptera</taxon>
        <taxon>Dictyoptera</taxon>
        <taxon>Blattodea</taxon>
        <taxon>Blattoidea</taxon>
        <taxon>Termitoidae</taxon>
        <taxon>Termopsidae</taxon>
        <taxon>Zootermopsis</taxon>
    </lineage>
</organism>
<gene>
    <name evidence="1" type="ORF">L798_00311</name>
</gene>
<dbReference type="InParanoid" id="A0A067QNR4"/>
<reference evidence="1 2" key="1">
    <citation type="journal article" date="2014" name="Nat. Commun.">
        <title>Molecular traces of alternative social organization in a termite genome.</title>
        <authorList>
            <person name="Terrapon N."/>
            <person name="Li C."/>
            <person name="Robertson H.M."/>
            <person name="Ji L."/>
            <person name="Meng X."/>
            <person name="Booth W."/>
            <person name="Chen Z."/>
            <person name="Childers C.P."/>
            <person name="Glastad K.M."/>
            <person name="Gokhale K."/>
            <person name="Gowin J."/>
            <person name="Gronenberg W."/>
            <person name="Hermansen R.A."/>
            <person name="Hu H."/>
            <person name="Hunt B.G."/>
            <person name="Huylmans A.K."/>
            <person name="Khalil S.M."/>
            <person name="Mitchell R.D."/>
            <person name="Munoz-Torres M.C."/>
            <person name="Mustard J.A."/>
            <person name="Pan H."/>
            <person name="Reese J.T."/>
            <person name="Scharf M.E."/>
            <person name="Sun F."/>
            <person name="Vogel H."/>
            <person name="Xiao J."/>
            <person name="Yang W."/>
            <person name="Yang Z."/>
            <person name="Yang Z."/>
            <person name="Zhou J."/>
            <person name="Zhu J."/>
            <person name="Brent C.S."/>
            <person name="Elsik C.G."/>
            <person name="Goodisman M.A."/>
            <person name="Liberles D.A."/>
            <person name="Roe R.M."/>
            <person name="Vargo E.L."/>
            <person name="Vilcinskas A."/>
            <person name="Wang J."/>
            <person name="Bornberg-Bauer E."/>
            <person name="Korb J."/>
            <person name="Zhang G."/>
            <person name="Liebig J."/>
        </authorList>
    </citation>
    <scope>NUCLEOTIDE SEQUENCE [LARGE SCALE GENOMIC DNA]</scope>
    <source>
        <tissue evidence="1">Whole organism</tissue>
    </source>
</reference>
<sequence>MSPDLRTACQSMWGNTWQTDLISEQETCWENEGNWCLQDIHLCLNLACVVAGTIAAWALNGECRSSRSWSVTVMTEAV</sequence>
<evidence type="ECO:0000313" key="1">
    <source>
        <dbReference type="EMBL" id="KDR10045.1"/>
    </source>
</evidence>